<name>A0A2U3LHU0_9FIRM</name>
<organism evidence="1 2">
    <name type="scientific">Candidatus Desulfosporosinus infrequens</name>
    <dbReference type="NCBI Taxonomy" id="2043169"/>
    <lineage>
        <taxon>Bacteria</taxon>
        <taxon>Bacillati</taxon>
        <taxon>Bacillota</taxon>
        <taxon>Clostridia</taxon>
        <taxon>Eubacteriales</taxon>
        <taxon>Desulfitobacteriaceae</taxon>
        <taxon>Desulfosporosinus</taxon>
    </lineage>
</organism>
<sequence>MTAQEKGIIESILVGVGLEHLHGRANEREPKTTIVITSH</sequence>
<dbReference type="Proteomes" id="UP000238916">
    <property type="component" value="Unassembled WGS sequence"/>
</dbReference>
<proteinExistence type="predicted"/>
<gene>
    <name evidence="1" type="ORF">SBF1_510003</name>
</gene>
<dbReference type="EMBL" id="OMOF01000457">
    <property type="protein sequence ID" value="SPF51473.1"/>
    <property type="molecule type" value="Genomic_DNA"/>
</dbReference>
<protein>
    <submittedName>
        <fullName evidence="1">Uncharacterized protein</fullName>
    </submittedName>
</protein>
<reference evidence="2" key="1">
    <citation type="submission" date="2018-02" db="EMBL/GenBank/DDBJ databases">
        <authorList>
            <person name="Hausmann B."/>
        </authorList>
    </citation>
    <scope>NUCLEOTIDE SEQUENCE [LARGE SCALE GENOMIC DNA]</scope>
    <source>
        <strain evidence="2">Peat soil MAG SbF1</strain>
    </source>
</reference>
<accession>A0A2U3LHU0</accession>
<evidence type="ECO:0000313" key="1">
    <source>
        <dbReference type="EMBL" id="SPF51473.1"/>
    </source>
</evidence>
<dbReference type="AlphaFoldDB" id="A0A2U3LHU0"/>
<evidence type="ECO:0000313" key="2">
    <source>
        <dbReference type="Proteomes" id="UP000238916"/>
    </source>
</evidence>